<dbReference type="GO" id="GO:0030170">
    <property type="term" value="F:pyridoxal phosphate binding"/>
    <property type="evidence" value="ECO:0007669"/>
    <property type="project" value="InterPro"/>
</dbReference>
<evidence type="ECO:0000256" key="2">
    <source>
        <dbReference type="ARBA" id="ARBA00022898"/>
    </source>
</evidence>
<keyword evidence="4" id="KW-0808">Transferase</keyword>
<comment type="similarity">
    <text evidence="1 3">Belongs to the class-III pyridoxal-phosphate-dependent aminotransferase family.</text>
</comment>
<dbReference type="RefSeq" id="WP_114665891.1">
    <property type="nucleotide sequence ID" value="NZ_CP133477.1"/>
</dbReference>
<keyword evidence="4" id="KW-0032">Aminotransferase</keyword>
<dbReference type="PANTHER" id="PTHR45688:SF13">
    <property type="entry name" value="ALANINE--GLYOXYLATE AMINOTRANSFERASE 2-LIKE"/>
    <property type="match status" value="1"/>
</dbReference>
<dbReference type="Gene3D" id="3.90.1150.10">
    <property type="entry name" value="Aspartate Aminotransferase, domain 1"/>
    <property type="match status" value="1"/>
</dbReference>
<dbReference type="SUPFAM" id="SSF53383">
    <property type="entry name" value="PLP-dependent transferases"/>
    <property type="match status" value="1"/>
</dbReference>
<evidence type="ECO:0000256" key="3">
    <source>
        <dbReference type="RuleBase" id="RU003560"/>
    </source>
</evidence>
<dbReference type="Pfam" id="PF00202">
    <property type="entry name" value="Aminotran_3"/>
    <property type="match status" value="1"/>
</dbReference>
<comment type="caution">
    <text evidence="4">The sequence shown here is derived from an EMBL/GenBank/DDBJ whole genome shotgun (WGS) entry which is preliminary data.</text>
</comment>
<evidence type="ECO:0000313" key="4">
    <source>
        <dbReference type="EMBL" id="MQR26037.1"/>
    </source>
</evidence>
<dbReference type="InterPro" id="IPR015422">
    <property type="entry name" value="PyrdxlP-dep_Trfase_small"/>
</dbReference>
<dbReference type="PANTHER" id="PTHR45688">
    <property type="match status" value="1"/>
</dbReference>
<dbReference type="CDD" id="cd00610">
    <property type="entry name" value="OAT_like"/>
    <property type="match status" value="1"/>
</dbReference>
<dbReference type="Proteomes" id="UP000469952">
    <property type="component" value="Unassembled WGS sequence"/>
</dbReference>
<dbReference type="Gene3D" id="3.40.640.10">
    <property type="entry name" value="Type I PLP-dependent aspartate aminotransferase-like (Major domain)"/>
    <property type="match status" value="1"/>
</dbReference>
<evidence type="ECO:0000256" key="1">
    <source>
        <dbReference type="ARBA" id="ARBA00008954"/>
    </source>
</evidence>
<protein>
    <submittedName>
        <fullName evidence="4">Aminotransferase class III-fold pyridoxal phosphate-dependent enzyme</fullName>
    </submittedName>
</protein>
<sequence length="445" mass="48765">MIEAFEKSQGPWADVEKYVGRYAGMDFSPDIIDHAKGTYLFTESGEKILDFTSGQMSSTLGHSNPEIVTTLQQTVQRLDHLYSGMLSRPNINLSKNIASKTGENLKKVIPLSTGSEVNEAALRMAKLVTGKFEVVSFNKSWHGVTQASAGATYASARKSGAPTSPGQLSIPTPYTYRPNFFNSEGEYDWHKELDYGFEMVDAQSVGSLAACIVEPIVSGGGILVPPKGYLAALKEKCRERGMLLIFDEAQTSLGRTGEWFAYQYDDVEPDILTLSKTLGSGLPLAALVTTDKIEKKAHEKGFLFYTSHVNDPLVAAVGCTVMNIIERDNLCQVTKEKGNYLHDGLQKLVDEYDIVGDARGRGLLQGLEIIKSKSNKERSEFIGDEITKRCYKLGLHMNIVNLPGMGGVFRIAPPLTVSYEELDSGLAILEQSIKSVQNDINLGNL</sequence>
<dbReference type="AlphaFoldDB" id="A0A843YV47"/>
<dbReference type="InterPro" id="IPR015424">
    <property type="entry name" value="PyrdxlP-dep_Trfase"/>
</dbReference>
<organism evidence="4 5">
    <name type="scientific">Leuconostoc mesenteroides</name>
    <dbReference type="NCBI Taxonomy" id="1245"/>
    <lineage>
        <taxon>Bacteria</taxon>
        <taxon>Bacillati</taxon>
        <taxon>Bacillota</taxon>
        <taxon>Bacilli</taxon>
        <taxon>Lactobacillales</taxon>
        <taxon>Lactobacillaceae</taxon>
        <taxon>Leuconostoc</taxon>
    </lineage>
</organism>
<dbReference type="InterPro" id="IPR015421">
    <property type="entry name" value="PyrdxlP-dep_Trfase_major"/>
</dbReference>
<accession>A0A843YV47</accession>
<dbReference type="InterPro" id="IPR005814">
    <property type="entry name" value="Aminotrans_3"/>
</dbReference>
<keyword evidence="2 3" id="KW-0663">Pyridoxal phosphate</keyword>
<dbReference type="PIRSF" id="PIRSF000521">
    <property type="entry name" value="Transaminase_4ab_Lys_Orn"/>
    <property type="match status" value="1"/>
</dbReference>
<proteinExistence type="inferred from homology"/>
<gene>
    <name evidence="4" type="ORF">GFV13_01815</name>
</gene>
<name>A0A843YV47_LEUME</name>
<dbReference type="EMBL" id="WIPA01000001">
    <property type="protein sequence ID" value="MQR26037.1"/>
    <property type="molecule type" value="Genomic_DNA"/>
</dbReference>
<dbReference type="GO" id="GO:0008483">
    <property type="term" value="F:transaminase activity"/>
    <property type="evidence" value="ECO:0007669"/>
    <property type="project" value="UniProtKB-KW"/>
</dbReference>
<evidence type="ECO:0000313" key="5">
    <source>
        <dbReference type="Proteomes" id="UP000469952"/>
    </source>
</evidence>
<reference evidence="4 5" key="1">
    <citation type="submission" date="2019-10" db="EMBL/GenBank/DDBJ databases">
        <title>WGS of Leuconostoc mesenteroides.</title>
        <authorList>
            <person name="Melo Bolivar J."/>
            <person name="Marino-Ramirez L."/>
            <person name="Villamil Diaz L.M."/>
        </authorList>
    </citation>
    <scope>NUCLEOTIDE SEQUENCE [LARGE SCALE GENOMIC DNA]</scope>
    <source>
        <strain evidence="4 5">M11</strain>
    </source>
</reference>